<evidence type="ECO:0000256" key="4">
    <source>
        <dbReference type="ARBA" id="ARBA00022695"/>
    </source>
</evidence>
<evidence type="ECO:0000256" key="5">
    <source>
        <dbReference type="ARBA" id="ARBA00023125"/>
    </source>
</evidence>
<evidence type="ECO:0000256" key="3">
    <source>
        <dbReference type="ARBA" id="ARBA00022679"/>
    </source>
</evidence>
<evidence type="ECO:0000313" key="8">
    <source>
        <dbReference type="EMBL" id="MFC6290158.1"/>
    </source>
</evidence>
<keyword evidence="1 6" id="KW-1277">Toxin-antitoxin system</keyword>
<dbReference type="EMBL" id="JBHSSO010000063">
    <property type="protein sequence ID" value="MFC6290158.1"/>
    <property type="molecule type" value="Genomic_DNA"/>
</dbReference>
<organism evidence="8 9">
    <name type="scientific">Levilactobacillus angrenensis</name>
    <dbReference type="NCBI Taxonomy" id="2486020"/>
    <lineage>
        <taxon>Bacteria</taxon>
        <taxon>Bacillati</taxon>
        <taxon>Bacillota</taxon>
        <taxon>Bacilli</taxon>
        <taxon>Lactobacillales</taxon>
        <taxon>Lactobacillaceae</taxon>
        <taxon>Levilactobacillus</taxon>
    </lineage>
</organism>
<evidence type="ECO:0000256" key="6">
    <source>
        <dbReference type="PROSITE-ProRule" id="PRU01362"/>
    </source>
</evidence>
<keyword evidence="5 6" id="KW-0238">DNA-binding</keyword>
<protein>
    <submittedName>
        <fullName evidence="8">DUF4433 domain-containing protein</fullName>
    </submittedName>
</protein>
<feature type="domain" description="DarT" evidence="7">
    <location>
        <begin position="1"/>
        <end position="105"/>
    </location>
</feature>
<evidence type="ECO:0000256" key="1">
    <source>
        <dbReference type="ARBA" id="ARBA00022649"/>
    </source>
</evidence>
<sequence>MQFTSQSLALKGPVQRYSTPEEFSQLPFSDIYQDGPLWNITEQQKKSIIGRKQAEIIVPQKLDLEQLRVILVRSSAEEETLLNLLHDANIYTFDNKIMVQEELYFFMNRNFVNEVELTSNRFKILSNTNNAYPEEWKNPALDNGYSFALNNDASDNYLNVTIKVLLPDGSYYWWPGKTLRALLTKRIELTLPDALQSYTLLIKIDGHIAYQGNYIQSIDNINMPF</sequence>
<dbReference type="InterPro" id="IPR029494">
    <property type="entry name" value="DarT"/>
</dbReference>
<evidence type="ECO:0000259" key="7">
    <source>
        <dbReference type="PROSITE" id="PS52018"/>
    </source>
</evidence>
<keyword evidence="2" id="KW-0328">Glycosyltransferase</keyword>
<comment type="similarity">
    <text evidence="6">Belongs to the DarT ADP-ribosyltransferase family.</text>
</comment>
<evidence type="ECO:0000313" key="9">
    <source>
        <dbReference type="Proteomes" id="UP001596258"/>
    </source>
</evidence>
<comment type="caution">
    <text evidence="6">Lacks conserved residue(s) required for the propagation of feature annotation.</text>
</comment>
<dbReference type="PROSITE" id="PS52018">
    <property type="entry name" value="DART"/>
    <property type="match status" value="1"/>
</dbReference>
<comment type="caution">
    <text evidence="8">The sequence shown here is derived from an EMBL/GenBank/DDBJ whole genome shotgun (WGS) entry which is preliminary data.</text>
</comment>
<reference evidence="9" key="1">
    <citation type="journal article" date="2019" name="Int. J. Syst. Evol. Microbiol.">
        <title>The Global Catalogue of Microorganisms (GCM) 10K type strain sequencing project: providing services to taxonomists for standard genome sequencing and annotation.</title>
        <authorList>
            <consortium name="The Broad Institute Genomics Platform"/>
            <consortium name="The Broad Institute Genome Sequencing Center for Infectious Disease"/>
            <person name="Wu L."/>
            <person name="Ma J."/>
        </authorList>
    </citation>
    <scope>NUCLEOTIDE SEQUENCE [LARGE SCALE GENOMIC DNA]</scope>
    <source>
        <strain evidence="9">CCM 8893</strain>
    </source>
</reference>
<dbReference type="Proteomes" id="UP001596258">
    <property type="component" value="Unassembled WGS sequence"/>
</dbReference>
<dbReference type="Pfam" id="PF14487">
    <property type="entry name" value="DarT"/>
    <property type="match status" value="1"/>
</dbReference>
<dbReference type="RefSeq" id="WP_263853785.1">
    <property type="nucleotide sequence ID" value="NZ_JBHSSO010000063.1"/>
</dbReference>
<accession>A0ABW1UA35</accession>
<proteinExistence type="inferred from homology"/>
<keyword evidence="3" id="KW-0808">Transferase</keyword>
<gene>
    <name evidence="8" type="ORF">ACFP1M_08250</name>
</gene>
<name>A0ABW1UA35_9LACO</name>
<keyword evidence="4" id="KW-0548">Nucleotidyltransferase</keyword>
<keyword evidence="9" id="KW-1185">Reference proteome</keyword>
<evidence type="ECO:0000256" key="2">
    <source>
        <dbReference type="ARBA" id="ARBA00022676"/>
    </source>
</evidence>